<keyword evidence="3" id="KW-1185">Reference proteome</keyword>
<dbReference type="EMBL" id="VOIH02000002">
    <property type="protein sequence ID" value="KAF3453400.1"/>
    <property type="molecule type" value="Genomic_DNA"/>
</dbReference>
<sequence length="137" mass="15539">MAGVKWQIHTAPPPHCWCVNLTGVFGLDIHINGDDEFIWKWNGNCIETEQRYSEEKKGQERHIEKEERAPSTAEVIKRIAEEKLRLAEQVIASQTSDEAFDAAEEATLGDSNLDSVKKKHGEHEPGVDYRKTGDDHD</sequence>
<name>A0A8K0HJ75_9ROSA</name>
<feature type="compositionally biased region" description="Basic and acidic residues" evidence="1">
    <location>
        <begin position="121"/>
        <end position="137"/>
    </location>
</feature>
<evidence type="ECO:0000313" key="2">
    <source>
        <dbReference type="EMBL" id="KAF3453400.1"/>
    </source>
</evidence>
<organism evidence="2 3">
    <name type="scientific">Rhamnella rubrinervis</name>
    <dbReference type="NCBI Taxonomy" id="2594499"/>
    <lineage>
        <taxon>Eukaryota</taxon>
        <taxon>Viridiplantae</taxon>
        <taxon>Streptophyta</taxon>
        <taxon>Embryophyta</taxon>
        <taxon>Tracheophyta</taxon>
        <taxon>Spermatophyta</taxon>
        <taxon>Magnoliopsida</taxon>
        <taxon>eudicotyledons</taxon>
        <taxon>Gunneridae</taxon>
        <taxon>Pentapetalae</taxon>
        <taxon>rosids</taxon>
        <taxon>fabids</taxon>
        <taxon>Rosales</taxon>
        <taxon>Rhamnaceae</taxon>
        <taxon>rhamnoid group</taxon>
        <taxon>Rhamneae</taxon>
        <taxon>Rhamnella</taxon>
    </lineage>
</organism>
<evidence type="ECO:0000313" key="3">
    <source>
        <dbReference type="Proteomes" id="UP000796880"/>
    </source>
</evidence>
<dbReference type="Proteomes" id="UP000796880">
    <property type="component" value="Unassembled WGS sequence"/>
</dbReference>
<accession>A0A8K0HJ75</accession>
<evidence type="ECO:0000256" key="1">
    <source>
        <dbReference type="SAM" id="MobiDB-lite"/>
    </source>
</evidence>
<comment type="caution">
    <text evidence="2">The sequence shown here is derived from an EMBL/GenBank/DDBJ whole genome shotgun (WGS) entry which is preliminary data.</text>
</comment>
<gene>
    <name evidence="2" type="ORF">FNV43_RR03840</name>
</gene>
<proteinExistence type="predicted"/>
<dbReference type="AlphaFoldDB" id="A0A8K0HJ75"/>
<dbReference type="OrthoDB" id="955245at2759"/>
<reference evidence="2" key="1">
    <citation type="submission" date="2020-03" db="EMBL/GenBank/DDBJ databases">
        <title>A high-quality chromosome-level genome assembly of a woody plant with both climbing and erect habits, Rhamnella rubrinervis.</title>
        <authorList>
            <person name="Lu Z."/>
            <person name="Yang Y."/>
            <person name="Zhu X."/>
            <person name="Sun Y."/>
        </authorList>
    </citation>
    <scope>NUCLEOTIDE SEQUENCE</scope>
    <source>
        <strain evidence="2">BYM</strain>
        <tissue evidence="2">Leaf</tissue>
    </source>
</reference>
<protein>
    <submittedName>
        <fullName evidence="2">Uncharacterized protein</fullName>
    </submittedName>
</protein>
<feature type="region of interest" description="Disordered" evidence="1">
    <location>
        <begin position="111"/>
        <end position="137"/>
    </location>
</feature>